<dbReference type="Proteomes" id="UP000677082">
    <property type="component" value="Unassembled WGS sequence"/>
</dbReference>
<organism evidence="2 3">
    <name type="scientific">Paractinoplanes toevensis</name>
    <dbReference type="NCBI Taxonomy" id="571911"/>
    <lineage>
        <taxon>Bacteria</taxon>
        <taxon>Bacillati</taxon>
        <taxon>Actinomycetota</taxon>
        <taxon>Actinomycetes</taxon>
        <taxon>Micromonosporales</taxon>
        <taxon>Micromonosporaceae</taxon>
        <taxon>Paractinoplanes</taxon>
    </lineage>
</organism>
<dbReference type="RefSeq" id="WP_213013464.1">
    <property type="nucleotide sequence ID" value="NZ_BOQN01000160.1"/>
</dbReference>
<evidence type="ECO:0000313" key="3">
    <source>
        <dbReference type="Proteomes" id="UP000677082"/>
    </source>
</evidence>
<feature type="transmembrane region" description="Helical" evidence="1">
    <location>
        <begin position="7"/>
        <end position="26"/>
    </location>
</feature>
<evidence type="ECO:0000256" key="1">
    <source>
        <dbReference type="SAM" id="Phobius"/>
    </source>
</evidence>
<keyword evidence="1" id="KW-0812">Transmembrane</keyword>
<feature type="transmembrane region" description="Helical" evidence="1">
    <location>
        <begin position="64"/>
        <end position="84"/>
    </location>
</feature>
<dbReference type="AlphaFoldDB" id="A0A919WCW1"/>
<keyword evidence="1" id="KW-1133">Transmembrane helix</keyword>
<evidence type="ECO:0000313" key="2">
    <source>
        <dbReference type="EMBL" id="GIM97836.1"/>
    </source>
</evidence>
<proteinExistence type="predicted"/>
<keyword evidence="1" id="KW-0472">Membrane</keyword>
<accession>A0A919WCW1</accession>
<dbReference type="EMBL" id="BOQN01000160">
    <property type="protein sequence ID" value="GIM97836.1"/>
    <property type="molecule type" value="Genomic_DNA"/>
</dbReference>
<comment type="caution">
    <text evidence="2">The sequence shown here is derived from an EMBL/GenBank/DDBJ whole genome shotgun (WGS) entry which is preliminary data.</text>
</comment>
<protein>
    <submittedName>
        <fullName evidence="2">Uncharacterized protein</fullName>
    </submittedName>
</protein>
<sequence length="100" mass="10966">MIDDRLVRAGGWLLLTIGAMSLWRGIDLLRRGEPDAAGLPARWVLAQGAGLTLLGAGNSLRGPWVYLFLPALALLLTGEVYRLTRFLNDRRAKKQDTPPA</sequence>
<reference evidence="2 3" key="1">
    <citation type="submission" date="2021-03" db="EMBL/GenBank/DDBJ databases">
        <title>Whole genome shotgun sequence of Actinoplanes toevensis NBRC 105298.</title>
        <authorList>
            <person name="Komaki H."/>
            <person name="Tamura T."/>
        </authorList>
    </citation>
    <scope>NUCLEOTIDE SEQUENCE [LARGE SCALE GENOMIC DNA]</scope>
    <source>
        <strain evidence="2 3">NBRC 105298</strain>
    </source>
</reference>
<keyword evidence="3" id="KW-1185">Reference proteome</keyword>
<gene>
    <name evidence="2" type="ORF">Ato02nite_096290</name>
</gene>
<name>A0A919WCW1_9ACTN</name>